<dbReference type="InterPro" id="IPR004556">
    <property type="entry name" value="HemK-like"/>
</dbReference>
<dbReference type="NCBIfam" id="TIGR03704">
    <property type="entry name" value="PrmC_rel_meth"/>
    <property type="match status" value="1"/>
</dbReference>
<dbReference type="RefSeq" id="WP_342024866.1">
    <property type="nucleotide sequence ID" value="NZ_CP151657.1"/>
</dbReference>
<keyword evidence="3" id="KW-0949">S-adenosyl-L-methionine</keyword>
<dbReference type="InterPro" id="IPR022446">
    <property type="entry name" value="MeTrfrase_put"/>
</dbReference>
<dbReference type="PANTHER" id="PTHR18895:SF74">
    <property type="entry name" value="MTRF1L RELEASE FACTOR GLUTAMINE METHYLTRANSFERASE"/>
    <property type="match status" value="1"/>
</dbReference>
<organism evidence="4 5">
    <name type="scientific">Arthrobacter citreus</name>
    <dbReference type="NCBI Taxonomy" id="1670"/>
    <lineage>
        <taxon>Bacteria</taxon>
        <taxon>Bacillati</taxon>
        <taxon>Actinomycetota</taxon>
        <taxon>Actinomycetes</taxon>
        <taxon>Micrococcales</taxon>
        <taxon>Micrococcaceae</taxon>
        <taxon>Arthrobacter</taxon>
    </lineage>
</organism>
<protein>
    <recommendedName>
        <fullName evidence="6">Peptide chain release factor N(5)-glutamine methyltransferase</fullName>
    </recommendedName>
</protein>
<evidence type="ECO:0000256" key="1">
    <source>
        <dbReference type="ARBA" id="ARBA00022603"/>
    </source>
</evidence>
<gene>
    <name evidence="4" type="ORF">AAE021_06860</name>
</gene>
<keyword evidence="2" id="KW-0808">Transferase</keyword>
<proteinExistence type="predicted"/>
<dbReference type="PANTHER" id="PTHR18895">
    <property type="entry name" value="HEMK METHYLTRANSFERASE"/>
    <property type="match status" value="1"/>
</dbReference>
<dbReference type="InterPro" id="IPR029063">
    <property type="entry name" value="SAM-dependent_MTases_sf"/>
</dbReference>
<dbReference type="InterPro" id="IPR050320">
    <property type="entry name" value="N5-glutamine_MTase"/>
</dbReference>
<dbReference type="Gene3D" id="1.10.8.10">
    <property type="entry name" value="DNA helicase RuvA subunit, C-terminal domain"/>
    <property type="match status" value="1"/>
</dbReference>
<reference evidence="4 5" key="1">
    <citation type="submission" date="2024-04" db="EMBL/GenBank/DDBJ databases">
        <title>Arthrobacter sp. from Plains bison fecal sample.</title>
        <authorList>
            <person name="Ruzzini A."/>
        </authorList>
    </citation>
    <scope>NUCLEOTIDE SEQUENCE [LARGE SCALE GENOMIC DNA]</scope>
    <source>
        <strain evidence="4 5">EINP1</strain>
    </source>
</reference>
<sequence length="290" mass="30575">MNTETSGALVARLSAAGCVFAAEEAALLIEEAGSMGDPGHADRLDDMVRRRIAGQPLEQILGWAEFCGLRIPVAPGVFVPRRRTELLAEHAVQILATMSGPTTTGAPTTTSGPTVVELCCGSGAVTLAIAAQTSSRPTLFQPTLPAPKLFAVDLQPEAVDCARTSLDGLATVLAGDLFSALPRDLLGRVDIVAANAPYIPSARLATLPREARDHEPALTLDGGSDGLDVLRRIVSIAPEWLRPGAYLLLECSKQQAKTVKGIMGLHGFSPEIVRRKATDATIAVGRRKSW</sequence>
<keyword evidence="5" id="KW-1185">Reference proteome</keyword>
<dbReference type="SUPFAM" id="SSF53335">
    <property type="entry name" value="S-adenosyl-L-methionine-dependent methyltransferases"/>
    <property type="match status" value="1"/>
</dbReference>
<evidence type="ECO:0000256" key="3">
    <source>
        <dbReference type="ARBA" id="ARBA00022691"/>
    </source>
</evidence>
<evidence type="ECO:0000313" key="5">
    <source>
        <dbReference type="Proteomes" id="UP001448858"/>
    </source>
</evidence>
<dbReference type="Gene3D" id="3.40.50.150">
    <property type="entry name" value="Vaccinia Virus protein VP39"/>
    <property type="match status" value="1"/>
</dbReference>
<evidence type="ECO:0000313" key="4">
    <source>
        <dbReference type="EMBL" id="WZP17269.1"/>
    </source>
</evidence>
<dbReference type="CDD" id="cd02440">
    <property type="entry name" value="AdoMet_MTases"/>
    <property type="match status" value="1"/>
</dbReference>
<dbReference type="Proteomes" id="UP001448858">
    <property type="component" value="Chromosome"/>
</dbReference>
<evidence type="ECO:0000256" key="2">
    <source>
        <dbReference type="ARBA" id="ARBA00022679"/>
    </source>
</evidence>
<accession>A0ABZ2ZYQ8</accession>
<keyword evidence="1" id="KW-0489">Methyltransferase</keyword>
<name>A0ABZ2ZYQ8_9MICC</name>
<dbReference type="NCBIfam" id="TIGR00536">
    <property type="entry name" value="hemK_fam"/>
    <property type="match status" value="1"/>
</dbReference>
<dbReference type="EMBL" id="CP151657">
    <property type="protein sequence ID" value="WZP17269.1"/>
    <property type="molecule type" value="Genomic_DNA"/>
</dbReference>
<evidence type="ECO:0008006" key="6">
    <source>
        <dbReference type="Google" id="ProtNLM"/>
    </source>
</evidence>